<keyword evidence="4" id="KW-1185">Reference proteome</keyword>
<sequence>MLIGIISDTHREYEVLNKIIDRIKKCDYILHLGDNIQDVIYIKDRVSKKDIKFINVKGNCDYSNSIPDERVVEIGEHRIYMTHGHKYGVKTDLNRLMYRAEELECNIVLYGHTHMVFISEDYGKYIINPGSPSQPRDGKAGMVFVNIEGSKVNPYFMEL</sequence>
<comment type="cofactor">
    <cofactor evidence="1">
        <name>a divalent metal cation</name>
        <dbReference type="ChEBI" id="CHEBI:60240"/>
    </cofactor>
</comment>
<dbReference type="InterPro" id="IPR024654">
    <property type="entry name" value="Calcineurin-like_PHP_lpxH"/>
</dbReference>
<keyword evidence="1" id="KW-0479">Metal-binding</keyword>
<dbReference type="RefSeq" id="WP_216456944.1">
    <property type="nucleotide sequence ID" value="NZ_JAHLQL010000002.1"/>
</dbReference>
<dbReference type="CDD" id="cd00841">
    <property type="entry name" value="MPP_YfcE"/>
    <property type="match status" value="1"/>
</dbReference>
<dbReference type="EC" id="3.1.4.-" evidence="1"/>
<name>A0ABS6F386_9CLOT</name>
<evidence type="ECO:0000259" key="2">
    <source>
        <dbReference type="Pfam" id="PF12850"/>
    </source>
</evidence>
<dbReference type="InterPro" id="IPR041802">
    <property type="entry name" value="MPP_YfcE"/>
</dbReference>
<reference evidence="3 4" key="1">
    <citation type="submission" date="2021-06" db="EMBL/GenBank/DDBJ databases">
        <authorList>
            <person name="Sun Q."/>
            <person name="Li D."/>
        </authorList>
    </citation>
    <scope>NUCLEOTIDE SEQUENCE [LARGE SCALE GENOMIC DNA]</scope>
    <source>
        <strain evidence="3 4">MSJ-4</strain>
    </source>
</reference>
<evidence type="ECO:0000256" key="1">
    <source>
        <dbReference type="RuleBase" id="RU362039"/>
    </source>
</evidence>
<dbReference type="PANTHER" id="PTHR11124">
    <property type="entry name" value="VACUOLAR SORTING PROTEIN VPS29"/>
    <property type="match status" value="1"/>
</dbReference>
<protein>
    <recommendedName>
        <fullName evidence="1">Phosphoesterase</fullName>
        <ecNumber evidence="1">3.1.4.-</ecNumber>
    </recommendedName>
</protein>
<dbReference type="InterPro" id="IPR000979">
    <property type="entry name" value="Phosphodiesterase_MJ0936/Vps29"/>
</dbReference>
<feature type="domain" description="Calcineurin-like phosphoesterase" evidence="2">
    <location>
        <begin position="1"/>
        <end position="148"/>
    </location>
</feature>
<dbReference type="EMBL" id="JAHLQL010000002">
    <property type="protein sequence ID" value="MBU5592073.1"/>
    <property type="molecule type" value="Genomic_DNA"/>
</dbReference>
<comment type="similarity">
    <text evidence="1">Belongs to the metallophosphoesterase superfamily. YfcE family.</text>
</comment>
<dbReference type="NCBIfam" id="TIGR00040">
    <property type="entry name" value="yfcE"/>
    <property type="match status" value="1"/>
</dbReference>
<dbReference type="Pfam" id="PF12850">
    <property type="entry name" value="Metallophos_2"/>
    <property type="match status" value="1"/>
</dbReference>
<evidence type="ECO:0000313" key="4">
    <source>
        <dbReference type="Proteomes" id="UP000736583"/>
    </source>
</evidence>
<dbReference type="Proteomes" id="UP000736583">
    <property type="component" value="Unassembled WGS sequence"/>
</dbReference>
<organism evidence="3 4">
    <name type="scientific">Clostridium simiarum</name>
    <dbReference type="NCBI Taxonomy" id="2841506"/>
    <lineage>
        <taxon>Bacteria</taxon>
        <taxon>Bacillati</taxon>
        <taxon>Bacillota</taxon>
        <taxon>Clostridia</taxon>
        <taxon>Eubacteriales</taxon>
        <taxon>Clostridiaceae</taxon>
        <taxon>Clostridium</taxon>
    </lineage>
</organism>
<accession>A0ABS6F386</accession>
<proteinExistence type="inferred from homology"/>
<evidence type="ECO:0000313" key="3">
    <source>
        <dbReference type="EMBL" id="MBU5592073.1"/>
    </source>
</evidence>
<comment type="caution">
    <text evidence="3">The sequence shown here is derived from an EMBL/GenBank/DDBJ whole genome shotgun (WGS) entry which is preliminary data.</text>
</comment>
<gene>
    <name evidence="3" type="ORF">KQI89_09850</name>
</gene>